<protein>
    <submittedName>
        <fullName evidence="2">Uncharacterized protein</fullName>
    </submittedName>
</protein>
<dbReference type="EMBL" id="BRPK01000007">
    <property type="protein sequence ID" value="GLB39944.1"/>
    <property type="molecule type" value="Genomic_DNA"/>
</dbReference>
<keyword evidence="3" id="KW-1185">Reference proteome</keyword>
<evidence type="ECO:0000256" key="1">
    <source>
        <dbReference type="SAM" id="MobiDB-lite"/>
    </source>
</evidence>
<comment type="caution">
    <text evidence="2">The sequence shown here is derived from an EMBL/GenBank/DDBJ whole genome shotgun (WGS) entry which is preliminary data.</text>
</comment>
<feature type="region of interest" description="Disordered" evidence="1">
    <location>
        <begin position="1"/>
        <end position="71"/>
    </location>
</feature>
<organism evidence="2 3">
    <name type="scientific">Lyophyllum shimeji</name>
    <name type="common">Hon-shimeji</name>
    <name type="synonym">Tricholoma shimeji</name>
    <dbReference type="NCBI Taxonomy" id="47721"/>
    <lineage>
        <taxon>Eukaryota</taxon>
        <taxon>Fungi</taxon>
        <taxon>Dikarya</taxon>
        <taxon>Basidiomycota</taxon>
        <taxon>Agaricomycotina</taxon>
        <taxon>Agaricomycetes</taxon>
        <taxon>Agaricomycetidae</taxon>
        <taxon>Agaricales</taxon>
        <taxon>Tricholomatineae</taxon>
        <taxon>Lyophyllaceae</taxon>
        <taxon>Lyophyllum</taxon>
    </lineage>
</organism>
<reference evidence="2" key="1">
    <citation type="submission" date="2022-07" db="EMBL/GenBank/DDBJ databases">
        <title>The genome of Lyophyllum shimeji provides insight into the initial evolution of ectomycorrhizal fungal genome.</title>
        <authorList>
            <person name="Kobayashi Y."/>
            <person name="Shibata T."/>
            <person name="Hirakawa H."/>
            <person name="Shigenobu S."/>
            <person name="Nishiyama T."/>
            <person name="Yamada A."/>
            <person name="Hasebe M."/>
            <person name="Kawaguchi M."/>
        </authorList>
    </citation>
    <scope>NUCLEOTIDE SEQUENCE</scope>
    <source>
        <strain evidence="2">AT787</strain>
    </source>
</reference>
<feature type="compositionally biased region" description="Basic and acidic residues" evidence="1">
    <location>
        <begin position="1"/>
        <end position="17"/>
    </location>
</feature>
<sequence length="123" mass="13528">MLLEQQKHSAQREKGSDVQEIVIPRISRSSALASKPPIASGPHGASRNFVKPRWGTRGNVEDPFNSDDDIGKRSMKCRVRRVVHLNESSSSGRPGISSVVKNATTIFECDTHACHLSFQSWGS</sequence>
<gene>
    <name evidence="2" type="ORF">LshimejAT787_0704540</name>
</gene>
<evidence type="ECO:0000313" key="2">
    <source>
        <dbReference type="EMBL" id="GLB39944.1"/>
    </source>
</evidence>
<proteinExistence type="predicted"/>
<evidence type="ECO:0000313" key="3">
    <source>
        <dbReference type="Proteomes" id="UP001063166"/>
    </source>
</evidence>
<name>A0A9P3PQZ2_LYOSH</name>
<dbReference type="Proteomes" id="UP001063166">
    <property type="component" value="Unassembled WGS sequence"/>
</dbReference>
<accession>A0A9P3PQZ2</accession>
<dbReference type="AlphaFoldDB" id="A0A9P3PQZ2"/>